<keyword evidence="1" id="KW-0378">Hydrolase</keyword>
<dbReference type="GO" id="GO:0016787">
    <property type="term" value="F:hydrolase activity"/>
    <property type="evidence" value="ECO:0007669"/>
    <property type="project" value="UniProtKB-KW"/>
</dbReference>
<dbReference type="GO" id="GO:0005524">
    <property type="term" value="F:ATP binding"/>
    <property type="evidence" value="ECO:0007669"/>
    <property type="project" value="InterPro"/>
</dbReference>
<feature type="domain" description="Helicase ATP-binding" evidence="2">
    <location>
        <begin position="13"/>
        <end position="179"/>
    </location>
</feature>
<accession>A0A8S5N9R5</accession>
<dbReference type="SUPFAM" id="SSF52540">
    <property type="entry name" value="P-loop containing nucleoside triphosphate hydrolases"/>
    <property type="match status" value="2"/>
</dbReference>
<dbReference type="PANTHER" id="PTHR45766">
    <property type="entry name" value="DNA ANNEALING HELICASE AND ENDONUCLEASE ZRANB3 FAMILY MEMBER"/>
    <property type="match status" value="1"/>
</dbReference>
<dbReference type="InterPro" id="IPR038718">
    <property type="entry name" value="SNF2-like_sf"/>
</dbReference>
<dbReference type="CDD" id="cd18793">
    <property type="entry name" value="SF2_C_SNF"/>
    <property type="match status" value="1"/>
</dbReference>
<dbReference type="PROSITE" id="PS51192">
    <property type="entry name" value="HELICASE_ATP_BIND_1"/>
    <property type="match status" value="1"/>
</dbReference>
<dbReference type="Gene3D" id="3.40.50.300">
    <property type="entry name" value="P-loop containing nucleotide triphosphate hydrolases"/>
    <property type="match status" value="1"/>
</dbReference>
<dbReference type="EMBL" id="BK015104">
    <property type="protein sequence ID" value="DAD91135.1"/>
    <property type="molecule type" value="Genomic_DNA"/>
</dbReference>
<organism evidence="3">
    <name type="scientific">Siphoviridae sp. ctuaf34</name>
    <dbReference type="NCBI Taxonomy" id="2826504"/>
    <lineage>
        <taxon>Viruses</taxon>
        <taxon>Duplodnaviria</taxon>
        <taxon>Heunggongvirae</taxon>
        <taxon>Uroviricota</taxon>
        <taxon>Caudoviricetes</taxon>
    </lineage>
</organism>
<dbReference type="InterPro" id="IPR000330">
    <property type="entry name" value="SNF2_N"/>
</dbReference>
<dbReference type="Gene3D" id="3.40.50.10810">
    <property type="entry name" value="Tandem AAA-ATPase domain"/>
    <property type="match status" value="1"/>
</dbReference>
<dbReference type="GO" id="GO:0031297">
    <property type="term" value="P:replication fork processing"/>
    <property type="evidence" value="ECO:0007669"/>
    <property type="project" value="TreeGrafter"/>
</dbReference>
<dbReference type="InterPro" id="IPR049730">
    <property type="entry name" value="SNF2/RAD54-like_C"/>
</dbReference>
<dbReference type="InterPro" id="IPR001650">
    <property type="entry name" value="Helicase_C-like"/>
</dbReference>
<evidence type="ECO:0000256" key="1">
    <source>
        <dbReference type="ARBA" id="ARBA00022801"/>
    </source>
</evidence>
<proteinExistence type="predicted"/>
<dbReference type="InterPro" id="IPR014001">
    <property type="entry name" value="Helicase_ATP-bd"/>
</dbReference>
<name>A0A8S5N9R5_9CAUD</name>
<dbReference type="Pfam" id="PF00271">
    <property type="entry name" value="Helicase_C"/>
    <property type="match status" value="1"/>
</dbReference>
<reference evidence="3" key="1">
    <citation type="journal article" date="2021" name="Proc. Natl. Acad. Sci. U.S.A.">
        <title>A Catalog of Tens of Thousands of Viruses from Human Metagenomes Reveals Hidden Associations with Chronic Diseases.</title>
        <authorList>
            <person name="Tisza M.J."/>
            <person name="Buck C.B."/>
        </authorList>
    </citation>
    <scope>NUCLEOTIDE SEQUENCE</scope>
    <source>
        <strain evidence="3">Ctuaf34</strain>
    </source>
</reference>
<dbReference type="InterPro" id="IPR027417">
    <property type="entry name" value="P-loop_NTPase"/>
</dbReference>
<sequence length="463" mass="53018">MEFKPHPYQAYCIDRVIKQPKIGLFLDMGLGKTIITLQAIYELKYNRFAVQKVLIIAPKKVAEATWQREAQKWDGVGILRISTVLGSLSKRVKALNTPADIYIINRDNVTWLVDYYKNDWPFDMVVADESSSFKNHAAKRFKSLAHMYNHIKRMVLLTGTPTPKGLIDLWAQIYLLDRGQTLGRTYTSFRDHFFIPDQRSQTVIYSYKPKDTAENDVLRAISHLCMSMKSEDYLTLPPVIEDIVPVQLPPKAQRDYDEMETRMVLELVESGEEITAVSAAALSTKLQQLANGAVYDELRNVHEIHDCKIEAFKELIEQLSGKPALVFYNFKHDLERLKAALDKSGLVVKELRGAEEEREWNAGQIDVLLAHPASTAYGLNLQDGGNHVIWFGLNWSLELYQQANKRLHRQGQKEKVIIHHLISIGTRDEDMMEALNRKADAQEYVLQSLKARIDKVKGEQKHG</sequence>
<protein>
    <submittedName>
        <fullName evidence="3">Chromatin remodeling complex ATPase</fullName>
    </submittedName>
</protein>
<dbReference type="Pfam" id="PF00176">
    <property type="entry name" value="SNF2-rel_dom"/>
    <property type="match status" value="1"/>
</dbReference>
<evidence type="ECO:0000313" key="3">
    <source>
        <dbReference type="EMBL" id="DAD91135.1"/>
    </source>
</evidence>
<dbReference type="SMART" id="SM00487">
    <property type="entry name" value="DEXDc"/>
    <property type="match status" value="1"/>
</dbReference>
<dbReference type="PANTHER" id="PTHR45766:SF6">
    <property type="entry name" value="SWI_SNF-RELATED MATRIX-ASSOCIATED ACTIN-DEPENDENT REGULATOR OF CHROMATIN SUBFAMILY A-LIKE PROTEIN 1"/>
    <property type="match status" value="1"/>
</dbReference>
<evidence type="ECO:0000259" key="2">
    <source>
        <dbReference type="PROSITE" id="PS51192"/>
    </source>
</evidence>
<dbReference type="GO" id="GO:0006281">
    <property type="term" value="P:DNA repair"/>
    <property type="evidence" value="ECO:0007669"/>
    <property type="project" value="TreeGrafter"/>
</dbReference>